<evidence type="ECO:0000313" key="1">
    <source>
        <dbReference type="EMBL" id="PRZ11583.1"/>
    </source>
</evidence>
<protein>
    <submittedName>
        <fullName evidence="1">Glycosyltransferase involved in cell wall biosynthesis</fullName>
    </submittedName>
</protein>
<dbReference type="RefSeq" id="WP_106124207.1">
    <property type="nucleotide sequence ID" value="NZ_PVTY01000046.1"/>
</dbReference>
<name>A0A2T0YA57_9MICC</name>
<comment type="caution">
    <text evidence="1">The sequence shown here is derived from an EMBL/GenBank/DDBJ whole genome shotgun (WGS) entry which is preliminary data.</text>
</comment>
<dbReference type="PANTHER" id="PTHR12526:SF636">
    <property type="entry name" value="BLL3647 PROTEIN"/>
    <property type="match status" value="1"/>
</dbReference>
<evidence type="ECO:0000313" key="2">
    <source>
        <dbReference type="Proteomes" id="UP000238217"/>
    </source>
</evidence>
<dbReference type="SUPFAM" id="SSF53756">
    <property type="entry name" value="UDP-Glycosyltransferase/glycogen phosphorylase"/>
    <property type="match status" value="1"/>
</dbReference>
<dbReference type="Gene3D" id="3.40.50.2000">
    <property type="entry name" value="Glycogen Phosphorylase B"/>
    <property type="match status" value="2"/>
</dbReference>
<dbReference type="GO" id="GO:0016757">
    <property type="term" value="F:glycosyltransferase activity"/>
    <property type="evidence" value="ECO:0007669"/>
    <property type="project" value="TreeGrafter"/>
</dbReference>
<dbReference type="CDD" id="cd03801">
    <property type="entry name" value="GT4_PimA-like"/>
    <property type="match status" value="1"/>
</dbReference>
<organism evidence="1 2">
    <name type="scientific">Nesterenkonia sandarakina</name>
    <dbReference type="NCBI Taxonomy" id="272918"/>
    <lineage>
        <taxon>Bacteria</taxon>
        <taxon>Bacillati</taxon>
        <taxon>Actinomycetota</taxon>
        <taxon>Actinomycetes</taxon>
        <taxon>Micrococcales</taxon>
        <taxon>Micrococcaceae</taxon>
        <taxon>Nesterenkonia</taxon>
    </lineage>
</organism>
<dbReference type="Proteomes" id="UP000238217">
    <property type="component" value="Unassembled WGS sequence"/>
</dbReference>
<keyword evidence="2" id="KW-1185">Reference proteome</keyword>
<reference evidence="1 2" key="1">
    <citation type="submission" date="2018-03" db="EMBL/GenBank/DDBJ databases">
        <title>Comparative analysis of microorganisms from saline springs in Andes Mountain Range, Colombia.</title>
        <authorList>
            <person name="Rubin E."/>
        </authorList>
    </citation>
    <scope>NUCLEOTIDE SEQUENCE [LARGE SCALE GENOMIC DNA]</scope>
    <source>
        <strain evidence="1 2">CG 35</strain>
    </source>
</reference>
<accession>A0A2T0YA57</accession>
<gene>
    <name evidence="1" type="ORF">BCL67_1461</name>
</gene>
<dbReference type="AlphaFoldDB" id="A0A2T0YA57"/>
<dbReference type="OrthoDB" id="509705at2"/>
<dbReference type="PANTHER" id="PTHR12526">
    <property type="entry name" value="GLYCOSYLTRANSFERASE"/>
    <property type="match status" value="1"/>
</dbReference>
<proteinExistence type="predicted"/>
<keyword evidence="1" id="KW-0808">Transferase</keyword>
<sequence>MKLALITESQSSNSLGRTHCLWMLAQQLGWDAEVFTTEGEKFWYPLSGTAFETATTRVGPSQLADAIPADTELLIACKPLPASLGRTIPIAKARNLPLLVDIDDPDLEARLRVGEPLTQILRWLRRPARSIVDTRHRQLARSLPSLVSNPWLQARYGGTIVPHVRPVPGLQTYRAGEHLDIVFVGTNHAHKGTAILREAVGLLQADGPTTTLTVTDVAPVDAQPWERWVGRTTLQRGTEIVGEADLVVLPSLDDRRARGQLPAKLVDAMMLGRPVIVSDVAPMPWACHGGGLVVPPGDVEALARAIRQMRSPDARRTMGEQGRERALKQFSVSAVAERFKIACQEAVAGAS</sequence>
<dbReference type="Pfam" id="PF13692">
    <property type="entry name" value="Glyco_trans_1_4"/>
    <property type="match status" value="1"/>
</dbReference>
<dbReference type="EMBL" id="PVTY01000046">
    <property type="protein sequence ID" value="PRZ11583.1"/>
    <property type="molecule type" value="Genomic_DNA"/>
</dbReference>